<sequence>MTDFVKAAAFAAKTSLAAKGIKVQHGIALEVVAAFLGYKTYAAFVVEERREDLKHHLADAEVIVLDYQGGVSRLAELEVLQAFIVQDFIDAIASCRDGVFSDLPDFLDGYVQHELRDVILSDEGVIAAAGSEPFSVELEEGRSFSEPLWGASDTWEVSGFGTVHGMDDRADPDDDDLEAVDAIRCFGWVKFSKAGRAGLKFQRSGGEFL</sequence>
<gene>
    <name evidence="1" type="ORF">BBI10_21960</name>
</gene>
<reference evidence="1 2" key="1">
    <citation type="submission" date="2016-08" db="EMBL/GenBank/DDBJ databases">
        <title>Whole genome sequence of Pseudomonas graminis strain UASWS1507, a potential biological control agent for agriculture.</title>
        <authorList>
            <person name="Crovadore J."/>
            <person name="Calmin G."/>
            <person name="Chablais R."/>
            <person name="Cochard B."/>
            <person name="Lefort F."/>
        </authorList>
    </citation>
    <scope>NUCLEOTIDE SEQUENCE [LARGE SCALE GENOMIC DNA]</scope>
    <source>
        <strain evidence="1 2">UASWS1507</strain>
    </source>
</reference>
<organism evidence="1 2">
    <name type="scientific">Pseudomonas graminis</name>
    <dbReference type="NCBI Taxonomy" id="158627"/>
    <lineage>
        <taxon>Bacteria</taxon>
        <taxon>Pseudomonadati</taxon>
        <taxon>Pseudomonadota</taxon>
        <taxon>Gammaproteobacteria</taxon>
        <taxon>Pseudomonadales</taxon>
        <taxon>Pseudomonadaceae</taxon>
        <taxon>Pseudomonas</taxon>
    </lineage>
</organism>
<comment type="caution">
    <text evidence="1">The sequence shown here is derived from an EMBL/GenBank/DDBJ whole genome shotgun (WGS) entry which is preliminary data.</text>
</comment>
<proteinExistence type="predicted"/>
<accession>A0A1C2DHH6</accession>
<dbReference type="RefSeq" id="WP_065991707.1">
    <property type="nucleotide sequence ID" value="NZ_MDEN01000068.1"/>
</dbReference>
<protein>
    <submittedName>
        <fullName evidence="1">Uncharacterized protein</fullName>
    </submittedName>
</protein>
<name>A0A1C2DHH6_9PSED</name>
<dbReference type="AlphaFoldDB" id="A0A1C2DHH6"/>
<dbReference type="Proteomes" id="UP000095143">
    <property type="component" value="Unassembled WGS sequence"/>
</dbReference>
<evidence type="ECO:0000313" key="2">
    <source>
        <dbReference type="Proteomes" id="UP000095143"/>
    </source>
</evidence>
<dbReference type="EMBL" id="MDEN01000068">
    <property type="protein sequence ID" value="OCX14202.1"/>
    <property type="molecule type" value="Genomic_DNA"/>
</dbReference>
<evidence type="ECO:0000313" key="1">
    <source>
        <dbReference type="EMBL" id="OCX14202.1"/>
    </source>
</evidence>
<dbReference type="OrthoDB" id="6627738at2"/>